<dbReference type="Pfam" id="PF01494">
    <property type="entry name" value="FAD_binding_3"/>
    <property type="match status" value="1"/>
</dbReference>
<dbReference type="GO" id="GO:0071949">
    <property type="term" value="F:FAD binding"/>
    <property type="evidence" value="ECO:0007669"/>
    <property type="project" value="InterPro"/>
</dbReference>
<dbReference type="GO" id="GO:0009435">
    <property type="term" value="P:NAD+ biosynthetic process"/>
    <property type="evidence" value="ECO:0007669"/>
    <property type="project" value="UniProtKB-UniPathway"/>
</dbReference>
<keyword evidence="7 9" id="KW-0503">Monooxygenase</keyword>
<dbReference type="OrthoDB" id="9766816at2"/>
<keyword evidence="13" id="KW-1185">Reference proteome</keyword>
<sequence length="454" mass="50410">MDSNQKIIIVGAGLAGSLLSIYMARRGFQVEVYEKRPDMRKADISAGRSINLALSHRGIRALERANIAKKILADAIPMRGRMLHSIEGALTFVPYGKNDSEYINSISRGGLNIALMNIAESYDKVNFMFNEACESVDFEAGTIELKNAQSGESRQIKGEVIIGADGAGSAIRAAIDGCLKGQDGFQNNTEFLVHGYKELTIPSGEAGAFLIDKNSLHIWPRGSYMLIALPNLDGSFTCTLFFPNEGENSFATLDTPDKVKAFFETTFADAVPYLPELTQEFFDNPTGLLGTVRCYPWHFGGKAVLVGDAAHAIVPFYGQGMNASFEDCIAFDECLEKYGNEGWQKVFEEYQALRKANSDAIATLAVENFYEMRDGVADPAFLRKRQLERMLENKYDDYHSKYSMVTFNPAISYAEAHKRGNRQNEFLLEVCRKVDSVDELNVDEIYAQLKAALL</sequence>
<accession>A1ZJ28</accession>
<dbReference type="PANTHER" id="PTHR46028">
    <property type="entry name" value="KYNURENINE 3-MONOOXYGENASE"/>
    <property type="match status" value="1"/>
</dbReference>
<evidence type="ECO:0000256" key="4">
    <source>
        <dbReference type="ARBA" id="ARBA00022827"/>
    </source>
</evidence>
<dbReference type="InterPro" id="IPR036188">
    <property type="entry name" value="FAD/NAD-bd_sf"/>
</dbReference>
<dbReference type="HAMAP" id="MF_01971">
    <property type="entry name" value="Kynurenine_monooxygenase"/>
    <property type="match status" value="1"/>
</dbReference>
<keyword evidence="6 9" id="KW-0560">Oxidoreductase</keyword>
<dbReference type="GO" id="GO:0043420">
    <property type="term" value="P:anthranilate metabolic process"/>
    <property type="evidence" value="ECO:0007669"/>
    <property type="project" value="UniProtKB-UniRule"/>
</dbReference>
<comment type="caution">
    <text evidence="12">The sequence shown here is derived from an EMBL/GenBank/DDBJ whole genome shotgun (WGS) entry which is preliminary data.</text>
</comment>
<feature type="domain" description="FAD-binding" evidence="11">
    <location>
        <begin position="6"/>
        <end position="361"/>
    </location>
</feature>
<evidence type="ECO:0000256" key="2">
    <source>
        <dbReference type="ARBA" id="ARBA00022630"/>
    </source>
</evidence>
<dbReference type="PRINTS" id="PR00420">
    <property type="entry name" value="RNGMNOXGNASE"/>
</dbReference>
<dbReference type="GO" id="GO:0070189">
    <property type="term" value="P:kynurenine metabolic process"/>
    <property type="evidence" value="ECO:0007669"/>
    <property type="project" value="TreeGrafter"/>
</dbReference>
<comment type="function">
    <text evidence="9">Catalyzes the hydroxylation of L-kynurenine (L-Kyn) to form 3-hydroxy-L-kynurenine (L-3OHKyn). Required for synthesis of quinolinic acid.</text>
</comment>
<dbReference type="Gene3D" id="3.50.50.60">
    <property type="entry name" value="FAD/NAD(P)-binding domain"/>
    <property type="match status" value="1"/>
</dbReference>
<dbReference type="PANTHER" id="PTHR46028:SF2">
    <property type="entry name" value="KYNURENINE 3-MONOOXYGENASE"/>
    <property type="match status" value="1"/>
</dbReference>
<comment type="similarity">
    <text evidence="9">Belongs to the aromatic-ring hydroxylase family. KMO subfamily.</text>
</comment>
<dbReference type="GO" id="GO:0019805">
    <property type="term" value="P:quinolinate biosynthetic process"/>
    <property type="evidence" value="ECO:0007669"/>
    <property type="project" value="UniProtKB-UniRule"/>
</dbReference>
<keyword evidence="10" id="KW-0472">Membrane</keyword>
<name>A1ZJ28_MICM2</name>
<keyword evidence="10" id="KW-0812">Transmembrane</keyword>
<organism evidence="12 13">
    <name type="scientific">Microscilla marina ATCC 23134</name>
    <dbReference type="NCBI Taxonomy" id="313606"/>
    <lineage>
        <taxon>Bacteria</taxon>
        <taxon>Pseudomonadati</taxon>
        <taxon>Bacteroidota</taxon>
        <taxon>Cytophagia</taxon>
        <taxon>Cytophagales</taxon>
        <taxon>Microscillaceae</taxon>
        <taxon>Microscilla</taxon>
    </lineage>
</organism>
<reference evidence="12 13" key="1">
    <citation type="submission" date="2007-01" db="EMBL/GenBank/DDBJ databases">
        <authorList>
            <person name="Haygood M."/>
            <person name="Podell S."/>
            <person name="Anderson C."/>
            <person name="Hopkinson B."/>
            <person name="Roe K."/>
            <person name="Barbeau K."/>
            <person name="Gaasterland T."/>
            <person name="Ferriera S."/>
            <person name="Johnson J."/>
            <person name="Kravitz S."/>
            <person name="Beeson K."/>
            <person name="Sutton G."/>
            <person name="Rogers Y.-H."/>
            <person name="Friedman R."/>
            <person name="Frazier M."/>
            <person name="Venter J.C."/>
        </authorList>
    </citation>
    <scope>NUCLEOTIDE SEQUENCE [LARGE SCALE GENOMIC DNA]</scope>
    <source>
        <strain evidence="12 13">ATCC 23134</strain>
    </source>
</reference>
<dbReference type="AlphaFoldDB" id="A1ZJ28"/>
<dbReference type="RefSeq" id="WP_002695980.1">
    <property type="nucleotide sequence ID" value="NZ_AAWS01000010.1"/>
</dbReference>
<keyword evidence="2 9" id="KW-0285">Flavoprotein</keyword>
<dbReference type="eggNOG" id="COG0654">
    <property type="taxonomic scope" value="Bacteria"/>
</dbReference>
<keyword evidence="4 9" id="KW-0274">FAD</keyword>
<evidence type="ECO:0000256" key="9">
    <source>
        <dbReference type="HAMAP-Rule" id="MF_01971"/>
    </source>
</evidence>
<comment type="catalytic activity">
    <reaction evidence="8 9">
        <text>L-kynurenine + NADPH + O2 + H(+) = 3-hydroxy-L-kynurenine + NADP(+) + H2O</text>
        <dbReference type="Rhea" id="RHEA:20545"/>
        <dbReference type="ChEBI" id="CHEBI:15377"/>
        <dbReference type="ChEBI" id="CHEBI:15378"/>
        <dbReference type="ChEBI" id="CHEBI:15379"/>
        <dbReference type="ChEBI" id="CHEBI:57783"/>
        <dbReference type="ChEBI" id="CHEBI:57959"/>
        <dbReference type="ChEBI" id="CHEBI:58125"/>
        <dbReference type="ChEBI" id="CHEBI:58349"/>
        <dbReference type="EC" id="1.14.13.9"/>
    </reaction>
</comment>
<evidence type="ECO:0000256" key="1">
    <source>
        <dbReference type="ARBA" id="ARBA00001974"/>
    </source>
</evidence>
<evidence type="ECO:0000256" key="3">
    <source>
        <dbReference type="ARBA" id="ARBA00022642"/>
    </source>
</evidence>
<dbReference type="Proteomes" id="UP000004095">
    <property type="component" value="Unassembled WGS sequence"/>
</dbReference>
<protein>
    <recommendedName>
        <fullName evidence="9">Kynurenine 3-monooxygenase</fullName>
        <ecNumber evidence="9">1.14.13.9</ecNumber>
    </recommendedName>
    <alternativeName>
        <fullName evidence="9">Kynurenine 3-hydroxylase</fullName>
    </alternativeName>
</protein>
<keyword evidence="10" id="KW-1133">Transmembrane helix</keyword>
<gene>
    <name evidence="9" type="primary">kmo</name>
    <name evidence="12" type="ORF">M23134_00448</name>
</gene>
<evidence type="ECO:0000259" key="11">
    <source>
        <dbReference type="Pfam" id="PF01494"/>
    </source>
</evidence>
<evidence type="ECO:0000256" key="8">
    <source>
        <dbReference type="ARBA" id="ARBA00047818"/>
    </source>
</evidence>
<comment type="pathway">
    <text evidence="9">Cofactor biosynthesis; NAD(+) biosynthesis; quinolinate from L-kynurenine: step 1/3.</text>
</comment>
<dbReference type="SUPFAM" id="SSF51905">
    <property type="entry name" value="FAD/NAD(P)-binding domain"/>
    <property type="match status" value="1"/>
</dbReference>
<keyword evidence="5 9" id="KW-0521">NADP</keyword>
<evidence type="ECO:0000256" key="5">
    <source>
        <dbReference type="ARBA" id="ARBA00022857"/>
    </source>
</evidence>
<dbReference type="EC" id="1.14.13.9" evidence="9"/>
<proteinExistence type="inferred from homology"/>
<feature type="transmembrane region" description="Helical" evidence="10">
    <location>
        <begin position="7"/>
        <end position="24"/>
    </location>
</feature>
<evidence type="ECO:0000313" key="12">
    <source>
        <dbReference type="EMBL" id="EAY29564.1"/>
    </source>
</evidence>
<evidence type="ECO:0000256" key="7">
    <source>
        <dbReference type="ARBA" id="ARBA00023033"/>
    </source>
</evidence>
<evidence type="ECO:0000256" key="10">
    <source>
        <dbReference type="SAM" id="Phobius"/>
    </source>
</evidence>
<dbReference type="InterPro" id="IPR002938">
    <property type="entry name" value="FAD-bd"/>
</dbReference>
<dbReference type="UniPathway" id="UPA00253">
    <property type="reaction ID" value="UER00328"/>
</dbReference>
<dbReference type="FunFam" id="3.50.50.60:FF:000185">
    <property type="entry name" value="Kynurenine 3-monooxygenase"/>
    <property type="match status" value="1"/>
</dbReference>
<dbReference type="GO" id="GO:0006569">
    <property type="term" value="P:L-tryptophan catabolic process"/>
    <property type="evidence" value="ECO:0007669"/>
    <property type="project" value="UniProtKB-UniRule"/>
</dbReference>
<dbReference type="InterPro" id="IPR027545">
    <property type="entry name" value="Kynurenine_monooxygenase"/>
</dbReference>
<dbReference type="EMBL" id="AAWS01000010">
    <property type="protein sequence ID" value="EAY29564.1"/>
    <property type="molecule type" value="Genomic_DNA"/>
</dbReference>
<keyword evidence="3 9" id="KW-0662">Pyridine nucleotide biosynthesis</keyword>
<evidence type="ECO:0000313" key="13">
    <source>
        <dbReference type="Proteomes" id="UP000004095"/>
    </source>
</evidence>
<dbReference type="GO" id="GO:0004502">
    <property type="term" value="F:kynurenine 3-monooxygenase activity"/>
    <property type="evidence" value="ECO:0007669"/>
    <property type="project" value="UniProtKB-UniRule"/>
</dbReference>
<comment type="cofactor">
    <cofactor evidence="1 9">
        <name>FAD</name>
        <dbReference type="ChEBI" id="CHEBI:57692"/>
    </cofactor>
</comment>
<evidence type="ECO:0000256" key="6">
    <source>
        <dbReference type="ARBA" id="ARBA00023002"/>
    </source>
</evidence>